<dbReference type="Gene3D" id="6.10.140.2220">
    <property type="match status" value="1"/>
</dbReference>
<reference evidence="6 7" key="1">
    <citation type="submission" date="2019-02" db="EMBL/GenBank/DDBJ databases">
        <title>Genome sequencing of the rare red list fungi Bondarzewia mesenterica.</title>
        <authorList>
            <person name="Buettner E."/>
            <person name="Kellner H."/>
        </authorList>
    </citation>
    <scope>NUCLEOTIDE SEQUENCE [LARGE SCALE GENOMIC DNA]</scope>
    <source>
        <strain evidence="6 7">DSM 108281</strain>
    </source>
</reference>
<dbReference type="EMBL" id="SGPL01001135">
    <property type="protein sequence ID" value="THH04589.1"/>
    <property type="molecule type" value="Genomic_DNA"/>
</dbReference>
<evidence type="ECO:0000256" key="4">
    <source>
        <dbReference type="PROSITE-ProRule" id="PRU00134"/>
    </source>
</evidence>
<dbReference type="InterPro" id="IPR002893">
    <property type="entry name" value="Znf_MYND"/>
</dbReference>
<organism evidence="6 7">
    <name type="scientific">Bondarzewia mesenterica</name>
    <dbReference type="NCBI Taxonomy" id="1095465"/>
    <lineage>
        <taxon>Eukaryota</taxon>
        <taxon>Fungi</taxon>
        <taxon>Dikarya</taxon>
        <taxon>Basidiomycota</taxon>
        <taxon>Agaricomycotina</taxon>
        <taxon>Agaricomycetes</taxon>
        <taxon>Russulales</taxon>
        <taxon>Bondarzewiaceae</taxon>
        <taxon>Bondarzewia</taxon>
    </lineage>
</organism>
<feature type="domain" description="MYND-type" evidence="5">
    <location>
        <begin position="8"/>
        <end position="52"/>
    </location>
</feature>
<evidence type="ECO:0000313" key="6">
    <source>
        <dbReference type="EMBL" id="THH04589.1"/>
    </source>
</evidence>
<name>A0A4S4L026_9AGAM</name>
<evidence type="ECO:0000256" key="3">
    <source>
        <dbReference type="ARBA" id="ARBA00022833"/>
    </source>
</evidence>
<evidence type="ECO:0000256" key="1">
    <source>
        <dbReference type="ARBA" id="ARBA00022723"/>
    </source>
</evidence>
<proteinExistence type="predicted"/>
<dbReference type="SUPFAM" id="SSF144232">
    <property type="entry name" value="HIT/MYND zinc finger-like"/>
    <property type="match status" value="1"/>
</dbReference>
<keyword evidence="1" id="KW-0479">Metal-binding</keyword>
<comment type="caution">
    <text evidence="6">The sequence shown here is derived from an EMBL/GenBank/DDBJ whole genome shotgun (WGS) entry which is preliminary data.</text>
</comment>
<dbReference type="Proteomes" id="UP000310158">
    <property type="component" value="Unassembled WGS sequence"/>
</dbReference>
<keyword evidence="2 4" id="KW-0863">Zinc-finger</keyword>
<evidence type="ECO:0000313" key="7">
    <source>
        <dbReference type="Proteomes" id="UP000310158"/>
    </source>
</evidence>
<dbReference type="PROSITE" id="PS50865">
    <property type="entry name" value="ZF_MYND_2"/>
    <property type="match status" value="1"/>
</dbReference>
<keyword evidence="7" id="KW-1185">Reference proteome</keyword>
<dbReference type="OrthoDB" id="265717at2759"/>
<evidence type="ECO:0000259" key="5">
    <source>
        <dbReference type="PROSITE" id="PS50865"/>
    </source>
</evidence>
<protein>
    <recommendedName>
        <fullName evidence="5">MYND-type domain-containing protein</fullName>
    </recommendedName>
</protein>
<gene>
    <name evidence="6" type="ORF">EW146_g10138</name>
</gene>
<dbReference type="AlphaFoldDB" id="A0A4S4L026"/>
<dbReference type="Pfam" id="PF01753">
    <property type="entry name" value="zf-MYND"/>
    <property type="match status" value="1"/>
</dbReference>
<sequence>MHLHYHSCEVCNYSVPIRKHGEKGLKMCPCREAFYCGPEHQGLHWKIHKSICYNRKHKDPPTANDAAVGYLLQFHDTAIVEIAISALLKENIDTDFRRELDSKAIVISIEQREGMEDMAVAHGAGRIPPFKISREVGVVLLEEEARRQGSEYPFFEHPSDRQIRIERGCLGVALIFQPSGRAITKRVPSIQLSVWEMIREKERTTTNPPMLYWHIGMTNGRINMEVMEEAKKKDREEK</sequence>
<keyword evidence="3" id="KW-0862">Zinc</keyword>
<evidence type="ECO:0000256" key="2">
    <source>
        <dbReference type="ARBA" id="ARBA00022771"/>
    </source>
</evidence>
<accession>A0A4S4L026</accession>
<dbReference type="GO" id="GO:0008270">
    <property type="term" value="F:zinc ion binding"/>
    <property type="evidence" value="ECO:0007669"/>
    <property type="project" value="UniProtKB-KW"/>
</dbReference>